<dbReference type="Proteomes" id="UP000640274">
    <property type="component" value="Unassembled WGS sequence"/>
</dbReference>
<dbReference type="FunFam" id="3.40.50.300:FF:000072">
    <property type="entry name" value="Transcription termination factor Rho"/>
    <property type="match status" value="1"/>
</dbReference>
<dbReference type="GO" id="GO:0008186">
    <property type="term" value="F:ATP-dependent activity, acting on RNA"/>
    <property type="evidence" value="ECO:0007669"/>
    <property type="project" value="UniProtKB-UniRule"/>
</dbReference>
<dbReference type="PANTHER" id="PTHR46425">
    <property type="entry name" value="TRANSCRIPTION TERMINATION FACTOR RHO"/>
    <property type="match status" value="1"/>
</dbReference>
<comment type="similarity">
    <text evidence="9 11">Belongs to the Rho family.</text>
</comment>
<evidence type="ECO:0000256" key="12">
    <source>
        <dbReference type="SAM" id="MobiDB-lite"/>
    </source>
</evidence>
<feature type="binding site" evidence="9">
    <location>
        <begin position="179"/>
        <end position="184"/>
    </location>
    <ligand>
        <name>ATP</name>
        <dbReference type="ChEBI" id="CHEBI:30616"/>
    </ligand>
</feature>
<dbReference type="InterPro" id="IPR036269">
    <property type="entry name" value="Rho_N_sf"/>
</dbReference>
<dbReference type="CDD" id="cd04459">
    <property type="entry name" value="Rho_CSD"/>
    <property type="match status" value="1"/>
</dbReference>
<comment type="subunit">
    <text evidence="9">Homohexamer. The homohexamer assembles into an open ring structure.</text>
</comment>
<dbReference type="SUPFAM" id="SSF50249">
    <property type="entry name" value="Nucleic acid-binding proteins"/>
    <property type="match status" value="1"/>
</dbReference>
<dbReference type="NCBIfam" id="TIGR00767">
    <property type="entry name" value="rho"/>
    <property type="match status" value="1"/>
</dbReference>
<dbReference type="EC" id="3.6.4.-" evidence="9 10"/>
<comment type="caution">
    <text evidence="9">Lacks conserved residue(s) required for the propagation of feature annotation.</text>
</comment>
<dbReference type="InterPro" id="IPR003593">
    <property type="entry name" value="AAA+_ATPase"/>
</dbReference>
<evidence type="ECO:0000256" key="6">
    <source>
        <dbReference type="ARBA" id="ARBA00022884"/>
    </source>
</evidence>
<dbReference type="InterPro" id="IPR011129">
    <property type="entry name" value="CSD"/>
</dbReference>
<keyword evidence="6 9" id="KW-0694">RNA-binding</keyword>
<dbReference type="PROSITE" id="PS51856">
    <property type="entry name" value="RHO_RNA_BD"/>
    <property type="match status" value="1"/>
</dbReference>
<dbReference type="Pfam" id="PF00006">
    <property type="entry name" value="ATP-synt_ab"/>
    <property type="match status" value="1"/>
</dbReference>
<dbReference type="GO" id="GO:0005524">
    <property type="term" value="F:ATP binding"/>
    <property type="evidence" value="ECO:0007669"/>
    <property type="project" value="UniProtKB-UniRule"/>
</dbReference>
<evidence type="ECO:0000256" key="3">
    <source>
        <dbReference type="ARBA" id="ARBA00022801"/>
    </source>
</evidence>
<dbReference type="GO" id="GO:0016787">
    <property type="term" value="F:hydrolase activity"/>
    <property type="evidence" value="ECO:0007669"/>
    <property type="project" value="UniProtKB-KW"/>
</dbReference>
<keyword evidence="3 9" id="KW-0378">Hydrolase</keyword>
<dbReference type="InterPro" id="IPR011113">
    <property type="entry name" value="Rho_RNA-bd"/>
</dbReference>
<protein>
    <recommendedName>
        <fullName evidence="9 10">Transcription termination factor Rho</fullName>
        <ecNumber evidence="9 10">3.6.4.-</ecNumber>
    </recommendedName>
    <alternativeName>
        <fullName evidence="9">ATP-dependent helicase Rho</fullName>
    </alternativeName>
</protein>
<evidence type="ECO:0000256" key="2">
    <source>
        <dbReference type="ARBA" id="ARBA00022741"/>
    </source>
</evidence>
<dbReference type="NCBIfam" id="NF006886">
    <property type="entry name" value="PRK09376.1"/>
    <property type="match status" value="1"/>
</dbReference>
<dbReference type="SMART" id="SM00382">
    <property type="entry name" value="AAA"/>
    <property type="match status" value="1"/>
</dbReference>
<comment type="function">
    <text evidence="9">Facilitates transcription termination by a mechanism that involves Rho binding to the nascent RNA, activation of Rho's RNA-dependent ATPase activity, and release of the mRNA from the DNA template.</text>
</comment>
<evidence type="ECO:0000256" key="1">
    <source>
        <dbReference type="ARBA" id="ARBA00022472"/>
    </source>
</evidence>
<gene>
    <name evidence="9 14" type="primary">rho</name>
    <name evidence="14" type="ORF">JFN88_04955</name>
</gene>
<dbReference type="PANTHER" id="PTHR46425:SF1">
    <property type="entry name" value="TRANSCRIPTION TERMINATION FACTOR RHO"/>
    <property type="match status" value="1"/>
</dbReference>
<reference evidence="14" key="1">
    <citation type="submission" date="2020-12" db="EMBL/GenBank/DDBJ databases">
        <authorList>
            <person name="Huq M.A."/>
        </authorList>
    </citation>
    <scope>NUCLEOTIDE SEQUENCE</scope>
    <source>
        <strain evidence="14">MAHUQ-46</strain>
    </source>
</reference>
<keyword evidence="2 9" id="KW-0547">Nucleotide-binding</keyword>
<dbReference type="Gene3D" id="1.10.720.10">
    <property type="match status" value="1"/>
</dbReference>
<dbReference type="InterPro" id="IPR012340">
    <property type="entry name" value="NA-bd_OB-fold"/>
</dbReference>
<dbReference type="Pfam" id="PF07498">
    <property type="entry name" value="Rho_N"/>
    <property type="match status" value="1"/>
</dbReference>
<dbReference type="InterPro" id="IPR000194">
    <property type="entry name" value="ATPase_F1/V1/A1_a/bsu_nucl-bd"/>
</dbReference>
<dbReference type="HAMAP" id="MF_01884">
    <property type="entry name" value="Rho"/>
    <property type="match status" value="1"/>
</dbReference>
<dbReference type="SUPFAM" id="SSF52540">
    <property type="entry name" value="P-loop containing nucleoside triphosphate hydrolases"/>
    <property type="match status" value="1"/>
</dbReference>
<keyword evidence="5 9" id="KW-0067">ATP-binding</keyword>
<keyword evidence="15" id="KW-1185">Reference proteome</keyword>
<dbReference type="InterPro" id="IPR027417">
    <property type="entry name" value="P-loop_NTPase"/>
</dbReference>
<keyword evidence="7 9" id="KW-0805">Transcription regulation</keyword>
<dbReference type="Pfam" id="PF07497">
    <property type="entry name" value="Rho_RNA_bind"/>
    <property type="match status" value="1"/>
</dbReference>
<evidence type="ECO:0000256" key="4">
    <source>
        <dbReference type="ARBA" id="ARBA00022806"/>
    </source>
</evidence>
<dbReference type="GO" id="GO:0003723">
    <property type="term" value="F:RNA binding"/>
    <property type="evidence" value="ECO:0007669"/>
    <property type="project" value="UniProtKB-UniRule"/>
</dbReference>
<evidence type="ECO:0000256" key="10">
    <source>
        <dbReference type="NCBIfam" id="TIGR00767"/>
    </source>
</evidence>
<evidence type="ECO:0000313" key="14">
    <source>
        <dbReference type="EMBL" id="MBJ6360669.1"/>
    </source>
</evidence>
<dbReference type="InterPro" id="IPR004665">
    <property type="entry name" value="Term_rho"/>
</dbReference>
<sequence length="445" mass="49769">MTELQIADLEELKLTELYKLAKQYQIPYYGQLKKKELIFAILRAQAEKSGLMFMQGVLEILPEGFGFLRPINYLPSPEDIYISASQIRKFDLRTGDLVSGKCRAPKENERYFGLLQVNAVNGENPTLASERLHFPALTPLFPQKKLVLETSPTKLSTRIMDLLAPVGLGQRGLIVAPPKAGKTLLLKEIANSISTNQPDIELFVLLIDERPEEVTDMQRSVKGEVVASTFDELPEHHIKVAELVLERALRLVEHKKDVVILLDSITRLARAYNLVIPPSGRTLSGGIDPAAFHRPKRFFGSARNVEEGGSLTILATALVETGSRMDDVIYEEFKGTGNMELHLDRKLAERRIFPALDIRRSGTRREEMLLTKEELDKVWAIRKSMNDSLEFIDGFLKKLADSKTNTEFLLALDTSNVVEKSSASRPSTGSSSTTGRRPARSNPVS</sequence>
<dbReference type="SMART" id="SM00357">
    <property type="entry name" value="CSP"/>
    <property type="match status" value="1"/>
</dbReference>
<evidence type="ECO:0000256" key="9">
    <source>
        <dbReference type="HAMAP-Rule" id="MF_01884"/>
    </source>
</evidence>
<feature type="binding site" evidence="9">
    <location>
        <begin position="167"/>
        <end position="172"/>
    </location>
    <ligand>
        <name>ATP</name>
        <dbReference type="ChEBI" id="CHEBI:30616"/>
    </ligand>
</feature>
<dbReference type="SUPFAM" id="SSF68912">
    <property type="entry name" value="Rho N-terminal domain-like"/>
    <property type="match status" value="1"/>
</dbReference>
<feature type="compositionally biased region" description="Low complexity" evidence="12">
    <location>
        <begin position="421"/>
        <end position="436"/>
    </location>
</feature>
<accession>A0A934MPR4</accession>
<dbReference type="GO" id="GO:0006353">
    <property type="term" value="P:DNA-templated transcription termination"/>
    <property type="evidence" value="ECO:0007669"/>
    <property type="project" value="UniProtKB-UniRule"/>
</dbReference>
<dbReference type="AlphaFoldDB" id="A0A934MPR4"/>
<dbReference type="InterPro" id="IPR011112">
    <property type="entry name" value="Rho-like_N"/>
</dbReference>
<evidence type="ECO:0000256" key="5">
    <source>
        <dbReference type="ARBA" id="ARBA00022840"/>
    </source>
</evidence>
<feature type="binding site" evidence="9">
    <location>
        <position position="210"/>
    </location>
    <ligand>
        <name>ATP</name>
        <dbReference type="ChEBI" id="CHEBI:30616"/>
    </ligand>
</feature>
<name>A0A934MPR4_9BACL</name>
<evidence type="ECO:0000256" key="7">
    <source>
        <dbReference type="ARBA" id="ARBA00023015"/>
    </source>
</evidence>
<dbReference type="Gene3D" id="3.40.50.300">
    <property type="entry name" value="P-loop containing nucleotide triphosphate hydrolases"/>
    <property type="match status" value="1"/>
</dbReference>
<dbReference type="InterPro" id="IPR041703">
    <property type="entry name" value="Rho_factor_ATP-bd"/>
</dbReference>
<dbReference type="GO" id="GO:0004386">
    <property type="term" value="F:helicase activity"/>
    <property type="evidence" value="ECO:0007669"/>
    <property type="project" value="UniProtKB-UniRule"/>
</dbReference>
<evidence type="ECO:0000256" key="11">
    <source>
        <dbReference type="PROSITE-ProRule" id="PRU01203"/>
    </source>
</evidence>
<dbReference type="RefSeq" id="WP_199018223.1">
    <property type="nucleotide sequence ID" value="NZ_JAELUP010000013.1"/>
</dbReference>
<keyword evidence="8 9" id="KW-0804">Transcription</keyword>
<keyword evidence="1 9" id="KW-0806">Transcription termination</keyword>
<evidence type="ECO:0000256" key="8">
    <source>
        <dbReference type="ARBA" id="ARBA00023163"/>
    </source>
</evidence>
<keyword evidence="4 9" id="KW-0347">Helicase</keyword>
<dbReference type="EMBL" id="JAELUP010000013">
    <property type="protein sequence ID" value="MBJ6360669.1"/>
    <property type="molecule type" value="Genomic_DNA"/>
</dbReference>
<evidence type="ECO:0000313" key="15">
    <source>
        <dbReference type="Proteomes" id="UP000640274"/>
    </source>
</evidence>
<dbReference type="Gene3D" id="2.40.50.140">
    <property type="entry name" value="Nucleic acid-binding proteins"/>
    <property type="match status" value="1"/>
</dbReference>
<feature type="domain" description="Rho RNA-BD" evidence="13">
    <location>
        <begin position="51"/>
        <end position="124"/>
    </location>
</feature>
<evidence type="ECO:0000259" key="13">
    <source>
        <dbReference type="PROSITE" id="PS51856"/>
    </source>
</evidence>
<proteinExistence type="inferred from homology"/>
<dbReference type="CDD" id="cd01128">
    <property type="entry name" value="rho_factor_C"/>
    <property type="match status" value="1"/>
</dbReference>
<feature type="region of interest" description="Disordered" evidence="12">
    <location>
        <begin position="417"/>
        <end position="445"/>
    </location>
</feature>
<organism evidence="14 15">
    <name type="scientific">Paenibacillus roseus</name>
    <dbReference type="NCBI Taxonomy" id="2798579"/>
    <lineage>
        <taxon>Bacteria</taxon>
        <taxon>Bacillati</taxon>
        <taxon>Bacillota</taxon>
        <taxon>Bacilli</taxon>
        <taxon>Bacillales</taxon>
        <taxon>Paenibacillaceae</taxon>
        <taxon>Paenibacillus</taxon>
    </lineage>
</organism>
<dbReference type="SMART" id="SM00959">
    <property type="entry name" value="Rho_N"/>
    <property type="match status" value="1"/>
</dbReference>
<comment type="caution">
    <text evidence="14">The sequence shown here is derived from an EMBL/GenBank/DDBJ whole genome shotgun (WGS) entry which is preliminary data.</text>
</comment>